<proteinExistence type="predicted"/>
<reference evidence="2" key="1">
    <citation type="submission" date="2020-10" db="EMBL/GenBank/DDBJ databases">
        <authorList>
            <person name="Gilroy R."/>
        </authorList>
    </citation>
    <scope>NUCLEOTIDE SEQUENCE</scope>
    <source>
        <strain evidence="2">6919</strain>
    </source>
</reference>
<dbReference type="SUPFAM" id="SSF56935">
    <property type="entry name" value="Porins"/>
    <property type="match status" value="1"/>
</dbReference>
<evidence type="ECO:0000256" key="1">
    <source>
        <dbReference type="SAM" id="SignalP"/>
    </source>
</evidence>
<keyword evidence="2" id="KW-0645">Protease</keyword>
<organism evidence="2 3">
    <name type="scientific">Candidatus Limisoma faecipullorum</name>
    <dbReference type="NCBI Taxonomy" id="2840854"/>
    <lineage>
        <taxon>Bacteria</taxon>
        <taxon>Pseudomonadati</taxon>
        <taxon>Bacteroidota</taxon>
        <taxon>Bacteroidia</taxon>
        <taxon>Bacteroidales</taxon>
        <taxon>Candidatus Limisoma</taxon>
    </lineage>
</organism>
<dbReference type="Proteomes" id="UP000823598">
    <property type="component" value="Unassembled WGS sequence"/>
</dbReference>
<comment type="caution">
    <text evidence="2">The sequence shown here is derived from an EMBL/GenBank/DDBJ whole genome shotgun (WGS) entry which is preliminary data.</text>
</comment>
<evidence type="ECO:0000313" key="3">
    <source>
        <dbReference type="Proteomes" id="UP000823598"/>
    </source>
</evidence>
<protein>
    <submittedName>
        <fullName evidence="2">Carboxypeptidase-like regulatory domain-containing protein</fullName>
    </submittedName>
</protein>
<sequence>MKRLSFFLASMIAGIAGLMAEQPMWSVSGTVFDFEGRAVPGAAIFAKADTVAYGMTTGSEGEFEMLFEPTDSVYLKVTMTGYKPVERRIRTEKEKTEIDIVLEDRTAKLDEVTVEADMAETTRGGMKYYINSYQREASNDAYTLLNSMNIPGIDVDRRSGKASTATGEAITYYIDGHPTSDMELRAIRPKDVLRVEFYDYPLPQFDMKRPIINYVMKKYEYGGYVSLSGTQGFLNENGNYRANFVFNKKKLTYMLLLNGVYSDINEGTNTKESYRMEENGGFDLSRERNYIDGKSRNYNLGATGILQYQSDGLMLQNVVMLNYNKQPKKIASDFLNYTPELMPPTESWSSATSKGIQPFWMLYARKQIKKNQMIAVSTRFQYANTESNSLYALRTDGFNPIANDAKSHAYNYMIGTQYSYSFKNNCTLTFFPRVDGNISHVRYTGTNPSLQDVGQTTINVPLYYQGLFKNKYEFSVTVQGTIQTYKVNDNKRNTEISPTASIYLNIPLSKHARIGSNISYITTPAQAAMRSETTQQIDEITLQRGNPDMGMYNTMFANVFYTHVFGNFMLSPYAYTTHYFDSPKSTYNIENGMLVKSYADGIGDSHYVGAGVNGSLSLLGKSLVLKAGAMYDSYNYTGLYDRHGNYCSYSLGASYYYRKFSVSLSYKSRQKGFNNGDSHYEIKPSYDFFMTYGHRSWYFEAGCSNVFNKGWYEKTDITAKNYLATNWSYSDSMNPQFYVKVSYSFDFGRKLQHTKPMEIDSKIDDGIMKSY</sequence>
<reference evidence="2" key="2">
    <citation type="journal article" date="2021" name="PeerJ">
        <title>Extensive microbial diversity within the chicken gut microbiome revealed by metagenomics and culture.</title>
        <authorList>
            <person name="Gilroy R."/>
            <person name="Ravi A."/>
            <person name="Getino M."/>
            <person name="Pursley I."/>
            <person name="Horton D.L."/>
            <person name="Alikhan N.F."/>
            <person name="Baker D."/>
            <person name="Gharbi K."/>
            <person name="Hall N."/>
            <person name="Watson M."/>
            <person name="Adriaenssens E.M."/>
            <person name="Foster-Nyarko E."/>
            <person name="Jarju S."/>
            <person name="Secka A."/>
            <person name="Antonio M."/>
            <person name="Oren A."/>
            <person name="Chaudhuri R.R."/>
            <person name="La Ragione R."/>
            <person name="Hildebrand F."/>
            <person name="Pallen M.J."/>
        </authorList>
    </citation>
    <scope>NUCLEOTIDE SEQUENCE</scope>
    <source>
        <strain evidence="2">6919</strain>
    </source>
</reference>
<feature type="signal peptide" evidence="1">
    <location>
        <begin position="1"/>
        <end position="20"/>
    </location>
</feature>
<feature type="chain" id="PRO_5038891533" evidence="1">
    <location>
        <begin position="21"/>
        <end position="771"/>
    </location>
</feature>
<dbReference type="InterPro" id="IPR008969">
    <property type="entry name" value="CarboxyPept-like_regulatory"/>
</dbReference>
<evidence type="ECO:0000313" key="2">
    <source>
        <dbReference type="EMBL" id="MBO8475717.1"/>
    </source>
</evidence>
<keyword evidence="1" id="KW-0732">Signal</keyword>
<keyword evidence="2" id="KW-0378">Hydrolase</keyword>
<dbReference type="EMBL" id="JADIMC010000023">
    <property type="protein sequence ID" value="MBO8475717.1"/>
    <property type="molecule type" value="Genomic_DNA"/>
</dbReference>
<accession>A0A9D9ING1</accession>
<dbReference type="SUPFAM" id="SSF49464">
    <property type="entry name" value="Carboxypeptidase regulatory domain-like"/>
    <property type="match status" value="1"/>
</dbReference>
<gene>
    <name evidence="2" type="ORF">IAB88_01835</name>
</gene>
<name>A0A9D9ING1_9BACT</name>
<dbReference type="GO" id="GO:0004180">
    <property type="term" value="F:carboxypeptidase activity"/>
    <property type="evidence" value="ECO:0007669"/>
    <property type="project" value="UniProtKB-KW"/>
</dbReference>
<dbReference type="AlphaFoldDB" id="A0A9D9ING1"/>
<dbReference type="Pfam" id="PF13715">
    <property type="entry name" value="CarbopepD_reg_2"/>
    <property type="match status" value="1"/>
</dbReference>
<dbReference type="Gene3D" id="2.60.40.1120">
    <property type="entry name" value="Carboxypeptidase-like, regulatory domain"/>
    <property type="match status" value="1"/>
</dbReference>
<keyword evidence="2" id="KW-0121">Carboxypeptidase</keyword>